<evidence type="ECO:0000313" key="7">
    <source>
        <dbReference type="EMBL" id="QKG71447.1"/>
    </source>
</evidence>
<evidence type="ECO:0000256" key="2">
    <source>
        <dbReference type="ARBA" id="ARBA00022475"/>
    </source>
</evidence>
<feature type="transmembrane region" description="Helical" evidence="6">
    <location>
        <begin position="191"/>
        <end position="209"/>
    </location>
</feature>
<evidence type="ECO:0000256" key="4">
    <source>
        <dbReference type="ARBA" id="ARBA00022989"/>
    </source>
</evidence>
<feature type="transmembrane region" description="Helical" evidence="6">
    <location>
        <begin position="41"/>
        <end position="65"/>
    </location>
</feature>
<feature type="transmembrane region" description="Helical" evidence="6">
    <location>
        <begin position="146"/>
        <end position="170"/>
    </location>
</feature>
<dbReference type="GO" id="GO:0005886">
    <property type="term" value="C:plasma membrane"/>
    <property type="evidence" value="ECO:0007669"/>
    <property type="project" value="UniProtKB-SubCell"/>
</dbReference>
<keyword evidence="4 6" id="KW-1133">Transmembrane helix</keyword>
<dbReference type="Pfam" id="PF01810">
    <property type="entry name" value="LysE"/>
    <property type="match status" value="1"/>
</dbReference>
<evidence type="ECO:0000256" key="1">
    <source>
        <dbReference type="ARBA" id="ARBA00004651"/>
    </source>
</evidence>
<dbReference type="Proteomes" id="UP000504693">
    <property type="component" value="Chromosome"/>
</dbReference>
<keyword evidence="8" id="KW-1185">Reference proteome</keyword>
<name>A0A7D4BVE1_9SPHN</name>
<dbReference type="PANTHER" id="PTHR30086:SF20">
    <property type="entry name" value="ARGININE EXPORTER PROTEIN ARGO-RELATED"/>
    <property type="match status" value="1"/>
</dbReference>
<evidence type="ECO:0000256" key="5">
    <source>
        <dbReference type="ARBA" id="ARBA00023136"/>
    </source>
</evidence>
<proteinExistence type="predicted"/>
<organism evidence="7 8">
    <name type="scientific">Erythrobacter mangrovi</name>
    <dbReference type="NCBI Taxonomy" id="2739433"/>
    <lineage>
        <taxon>Bacteria</taxon>
        <taxon>Pseudomonadati</taxon>
        <taxon>Pseudomonadota</taxon>
        <taxon>Alphaproteobacteria</taxon>
        <taxon>Sphingomonadales</taxon>
        <taxon>Erythrobacteraceae</taxon>
        <taxon>Erythrobacter/Porphyrobacter group</taxon>
        <taxon>Erythrobacter</taxon>
    </lineage>
</organism>
<evidence type="ECO:0000313" key="8">
    <source>
        <dbReference type="Proteomes" id="UP000504693"/>
    </source>
</evidence>
<dbReference type="InterPro" id="IPR001123">
    <property type="entry name" value="LeuE-type"/>
</dbReference>
<dbReference type="PANTHER" id="PTHR30086">
    <property type="entry name" value="ARGININE EXPORTER PROTEIN ARGO"/>
    <property type="match status" value="1"/>
</dbReference>
<dbReference type="PIRSF" id="PIRSF006324">
    <property type="entry name" value="LeuE"/>
    <property type="match status" value="1"/>
</dbReference>
<dbReference type="KEGG" id="emv:HQR01_08765"/>
<keyword evidence="3 6" id="KW-0812">Transmembrane</keyword>
<evidence type="ECO:0000256" key="6">
    <source>
        <dbReference type="SAM" id="Phobius"/>
    </source>
</evidence>
<protein>
    <submittedName>
        <fullName evidence="7">LysE family translocator</fullName>
    </submittedName>
</protein>
<accession>A0A7D4BVE1</accession>
<evidence type="ECO:0000256" key="3">
    <source>
        <dbReference type="ARBA" id="ARBA00022692"/>
    </source>
</evidence>
<comment type="subcellular location">
    <subcellularLocation>
        <location evidence="1">Cell membrane</location>
        <topology evidence="1">Multi-pass membrane protein</topology>
    </subcellularLocation>
</comment>
<reference evidence="7 8" key="1">
    <citation type="submission" date="2020-05" db="EMBL/GenBank/DDBJ databases">
        <title>Erythrobacter mangrovi sp. nov., isolated from rhizosphere soil of mangrove plant (Kandelia candel).</title>
        <authorList>
            <person name="Ye Y.H."/>
        </authorList>
    </citation>
    <scope>NUCLEOTIDE SEQUENCE [LARGE SCALE GENOMIC DNA]</scope>
    <source>
        <strain evidence="7 8">EB310</strain>
    </source>
</reference>
<dbReference type="RefSeq" id="WP_173214368.1">
    <property type="nucleotide sequence ID" value="NZ_CP053921.1"/>
</dbReference>
<sequence>MIDPEKLAAFMLVTTTTSLVPGQSMLFVMGQALWRGTRAGYIALLGMQLGYLVWWALAAFGLGTLARAYPLAFRLLALAGTAYLAWLGLKAIRHSFHTEEHRQEAARKAPDGNPFRDGIVVAIGNPKSLIYMVALIPPFIDAAQPITGQIVTLALVALVLDLLVGTLYILAGRSLARTMDDPATRRWIDRGVGAAFLTIAGLILLDLLTTPV</sequence>
<feature type="transmembrane region" description="Helical" evidence="6">
    <location>
        <begin position="6"/>
        <end position="29"/>
    </location>
</feature>
<gene>
    <name evidence="7" type="ORF">HQR01_08765</name>
</gene>
<keyword evidence="5 6" id="KW-0472">Membrane</keyword>
<dbReference type="EMBL" id="CP053921">
    <property type="protein sequence ID" value="QKG71447.1"/>
    <property type="molecule type" value="Genomic_DNA"/>
</dbReference>
<dbReference type="GO" id="GO:0015171">
    <property type="term" value="F:amino acid transmembrane transporter activity"/>
    <property type="evidence" value="ECO:0007669"/>
    <property type="project" value="TreeGrafter"/>
</dbReference>
<keyword evidence="2" id="KW-1003">Cell membrane</keyword>
<feature type="transmembrane region" description="Helical" evidence="6">
    <location>
        <begin position="118"/>
        <end position="140"/>
    </location>
</feature>
<dbReference type="AlphaFoldDB" id="A0A7D4BVE1"/>